<dbReference type="EMBL" id="KV784358">
    <property type="protein sequence ID" value="OEU16913.1"/>
    <property type="molecule type" value="Genomic_DNA"/>
</dbReference>
<keyword evidence="3" id="KW-1003">Cell membrane</keyword>
<evidence type="ECO:0000256" key="3">
    <source>
        <dbReference type="ARBA" id="ARBA00022475"/>
    </source>
</evidence>
<keyword evidence="8 10" id="KW-0472">Membrane</keyword>
<dbReference type="KEGG" id="fcy:FRACYDRAFT_186395"/>
<feature type="transmembrane region" description="Helical" evidence="10">
    <location>
        <begin position="274"/>
        <end position="295"/>
    </location>
</feature>
<evidence type="ECO:0000256" key="6">
    <source>
        <dbReference type="ARBA" id="ARBA00023053"/>
    </source>
</evidence>
<evidence type="ECO:0000256" key="9">
    <source>
        <dbReference type="ARBA" id="ARBA00023201"/>
    </source>
</evidence>
<evidence type="ECO:0000256" key="4">
    <source>
        <dbReference type="ARBA" id="ARBA00022692"/>
    </source>
</evidence>
<keyword evidence="9" id="KW-0739">Sodium transport</keyword>
<dbReference type="GO" id="GO:0015386">
    <property type="term" value="F:potassium:proton antiporter activity"/>
    <property type="evidence" value="ECO:0007669"/>
    <property type="project" value="TreeGrafter"/>
</dbReference>
<dbReference type="PANTHER" id="PTHR10110:SF86">
    <property type="entry name" value="SODIUM_HYDROGEN EXCHANGER 7"/>
    <property type="match status" value="1"/>
</dbReference>
<evidence type="ECO:0000256" key="8">
    <source>
        <dbReference type="ARBA" id="ARBA00023136"/>
    </source>
</evidence>
<feature type="transmembrane region" description="Helical" evidence="10">
    <location>
        <begin position="62"/>
        <end position="82"/>
    </location>
</feature>
<feature type="transmembrane region" description="Helical" evidence="10">
    <location>
        <begin position="162"/>
        <end position="186"/>
    </location>
</feature>
<dbReference type="GO" id="GO:0098719">
    <property type="term" value="P:sodium ion import across plasma membrane"/>
    <property type="evidence" value="ECO:0007669"/>
    <property type="project" value="TreeGrafter"/>
</dbReference>
<keyword evidence="11" id="KW-0732">Signal</keyword>
<evidence type="ECO:0000256" key="1">
    <source>
        <dbReference type="ARBA" id="ARBA00004651"/>
    </source>
</evidence>
<keyword evidence="4 10" id="KW-0812">Transmembrane</keyword>
<evidence type="ECO:0000256" key="7">
    <source>
        <dbReference type="ARBA" id="ARBA00023065"/>
    </source>
</evidence>
<feature type="chain" id="PRO_5009193103" evidence="11">
    <location>
        <begin position="33"/>
        <end position="451"/>
    </location>
</feature>
<protein>
    <submittedName>
        <fullName evidence="13">Na_H_Exchanger-domain-containing protein</fullName>
    </submittedName>
</protein>
<feature type="transmembrane region" description="Helical" evidence="10">
    <location>
        <begin position="236"/>
        <end position="254"/>
    </location>
</feature>
<evidence type="ECO:0000313" key="13">
    <source>
        <dbReference type="EMBL" id="OEU16913.1"/>
    </source>
</evidence>
<keyword evidence="5 10" id="KW-1133">Transmembrane helix</keyword>
<evidence type="ECO:0000256" key="11">
    <source>
        <dbReference type="SAM" id="SignalP"/>
    </source>
</evidence>
<keyword evidence="6" id="KW-0915">Sodium</keyword>
<accession>A0A1E7FGK6</accession>
<keyword evidence="7" id="KW-0406">Ion transport</keyword>
<keyword evidence="2" id="KW-0813">Transport</keyword>
<dbReference type="GO" id="GO:0015385">
    <property type="term" value="F:sodium:proton antiporter activity"/>
    <property type="evidence" value="ECO:0007669"/>
    <property type="project" value="InterPro"/>
</dbReference>
<feature type="transmembrane region" description="Helical" evidence="10">
    <location>
        <begin position="396"/>
        <end position="418"/>
    </location>
</feature>
<comment type="subcellular location">
    <subcellularLocation>
        <location evidence="1">Cell membrane</location>
        <topology evidence="1">Multi-pass membrane protein</topology>
    </subcellularLocation>
</comment>
<evidence type="ECO:0000256" key="5">
    <source>
        <dbReference type="ARBA" id="ARBA00022989"/>
    </source>
</evidence>
<gene>
    <name evidence="13" type="ORF">FRACYDRAFT_186395</name>
</gene>
<dbReference type="PANTHER" id="PTHR10110">
    <property type="entry name" value="SODIUM/HYDROGEN EXCHANGER"/>
    <property type="match status" value="1"/>
</dbReference>
<evidence type="ECO:0000256" key="2">
    <source>
        <dbReference type="ARBA" id="ARBA00022448"/>
    </source>
</evidence>
<feature type="transmembrane region" description="Helical" evidence="10">
    <location>
        <begin position="131"/>
        <end position="150"/>
    </location>
</feature>
<dbReference type="GO" id="GO:0005886">
    <property type="term" value="C:plasma membrane"/>
    <property type="evidence" value="ECO:0007669"/>
    <property type="project" value="UniProtKB-SubCell"/>
</dbReference>
<dbReference type="Pfam" id="PF00999">
    <property type="entry name" value="Na_H_Exchanger"/>
    <property type="match status" value="1"/>
</dbReference>
<evidence type="ECO:0000259" key="12">
    <source>
        <dbReference type="Pfam" id="PF00999"/>
    </source>
</evidence>
<feature type="signal peptide" evidence="11">
    <location>
        <begin position="1"/>
        <end position="32"/>
    </location>
</feature>
<dbReference type="OrthoDB" id="441412at2759"/>
<feature type="transmembrane region" description="Helical" evidence="10">
    <location>
        <begin position="328"/>
        <end position="345"/>
    </location>
</feature>
<feature type="transmembrane region" description="Helical" evidence="10">
    <location>
        <begin position="192"/>
        <end position="215"/>
    </location>
</feature>
<dbReference type="InterPro" id="IPR018422">
    <property type="entry name" value="Cation/H_exchanger_CPA1"/>
</dbReference>
<dbReference type="Proteomes" id="UP000095751">
    <property type="component" value="Unassembled WGS sequence"/>
</dbReference>
<dbReference type="GO" id="GO:0051453">
    <property type="term" value="P:regulation of intracellular pH"/>
    <property type="evidence" value="ECO:0007669"/>
    <property type="project" value="TreeGrafter"/>
</dbReference>
<feature type="domain" description="Cation/H+ exchanger transmembrane" evidence="12">
    <location>
        <begin position="77"/>
        <end position="450"/>
    </location>
</feature>
<name>A0A1E7FGK6_9STRA</name>
<feature type="non-terminal residue" evidence="13">
    <location>
        <position position="451"/>
    </location>
</feature>
<organism evidence="13 14">
    <name type="scientific">Fragilariopsis cylindrus CCMP1102</name>
    <dbReference type="NCBI Taxonomy" id="635003"/>
    <lineage>
        <taxon>Eukaryota</taxon>
        <taxon>Sar</taxon>
        <taxon>Stramenopiles</taxon>
        <taxon>Ochrophyta</taxon>
        <taxon>Bacillariophyta</taxon>
        <taxon>Bacillariophyceae</taxon>
        <taxon>Bacillariophycidae</taxon>
        <taxon>Bacillariales</taxon>
        <taxon>Bacillariaceae</taxon>
        <taxon>Fragilariopsis</taxon>
    </lineage>
</organism>
<feature type="transmembrane region" description="Helical" evidence="10">
    <location>
        <begin position="89"/>
        <end position="111"/>
    </location>
</feature>
<dbReference type="Gene3D" id="6.10.140.1330">
    <property type="match status" value="1"/>
</dbReference>
<sequence>MAFATSRSIERTSWIILLLLSVVLLLVEGSSGEDAAAGTEEAEIGVGTGLEIDEEGHESHPYYAVLFPSFILTLGVVVYYILSRYLHFFPYTAIMFLLGTSLGIASQYDIFDYSGKEFTYMQGTLDAWQNINSEVLLLVFLPGLIFKDALGQNPYLFTMGFGQLFIFAFPLVLAGTVLTALIGYYIFPYGWSFPLCLVFGSILSATDPVAVAALLEEVGAPPRLKTHVAGESLLNDGAAIVFFFIFLDMFLYESGHVGESVDFAYGVKLFCQKALGGAAIGLMFGGGIVFCLSYLNRKFGREENIVQVTAVLGMVYLNYYVADLVCETSGVIATVAAGLIVKFFGRGSINNMSLMNDFFSITEHILNTILFTLGGLVWGAEIVRNKREGSWSGKDWGYLILLYVLLHVIRAFLFVSVYPITSRIGLSTTWPETSFQIYGGLRGAVGLALAI</sequence>
<reference evidence="13 14" key="1">
    <citation type="submission" date="2016-09" db="EMBL/GenBank/DDBJ databases">
        <title>Extensive genetic diversity and differential bi-allelic expression allows diatom success in the polar Southern Ocean.</title>
        <authorList>
            <consortium name="DOE Joint Genome Institute"/>
            <person name="Mock T."/>
            <person name="Otillar R.P."/>
            <person name="Strauss J."/>
            <person name="Dupont C."/>
            <person name="Frickenhaus S."/>
            <person name="Maumus F."/>
            <person name="Mcmullan M."/>
            <person name="Sanges R."/>
            <person name="Schmutz J."/>
            <person name="Toseland A."/>
            <person name="Valas R."/>
            <person name="Veluchamy A."/>
            <person name="Ward B.J."/>
            <person name="Allen A."/>
            <person name="Barry K."/>
            <person name="Falciatore A."/>
            <person name="Ferrante M."/>
            <person name="Fortunato A.E."/>
            <person name="Gloeckner G."/>
            <person name="Gruber A."/>
            <person name="Hipkin R."/>
            <person name="Janech M."/>
            <person name="Kroth P."/>
            <person name="Leese F."/>
            <person name="Lindquist E."/>
            <person name="Lyon B.R."/>
            <person name="Martin J."/>
            <person name="Mayer C."/>
            <person name="Parker M."/>
            <person name="Quesneville H."/>
            <person name="Raymond J."/>
            <person name="Uhlig C."/>
            <person name="Valentin K.U."/>
            <person name="Worden A.Z."/>
            <person name="Armbrust E.V."/>
            <person name="Bowler C."/>
            <person name="Green B."/>
            <person name="Moulton V."/>
            <person name="Van Oosterhout C."/>
            <person name="Grigoriev I."/>
        </authorList>
    </citation>
    <scope>NUCLEOTIDE SEQUENCE [LARGE SCALE GENOMIC DNA]</scope>
    <source>
        <strain evidence="13 14">CCMP1102</strain>
    </source>
</reference>
<feature type="transmembrane region" description="Helical" evidence="10">
    <location>
        <begin position="365"/>
        <end position="384"/>
    </location>
</feature>
<dbReference type="InterPro" id="IPR006153">
    <property type="entry name" value="Cation/H_exchanger_TM"/>
</dbReference>
<keyword evidence="14" id="KW-1185">Reference proteome</keyword>
<proteinExistence type="predicted"/>
<dbReference type="InParanoid" id="A0A1E7FGK6"/>
<evidence type="ECO:0000256" key="10">
    <source>
        <dbReference type="SAM" id="Phobius"/>
    </source>
</evidence>
<evidence type="ECO:0000313" key="14">
    <source>
        <dbReference type="Proteomes" id="UP000095751"/>
    </source>
</evidence>
<dbReference type="AlphaFoldDB" id="A0A1E7FGK6"/>